<reference evidence="2" key="1">
    <citation type="submission" date="2019-03" db="EMBL/GenBank/DDBJ databases">
        <title>Long read genome sequence of the mycoparasitic Pythium oligandrum ATCC 38472 isolated from sugarbeet rhizosphere.</title>
        <authorList>
            <person name="Gaulin E."/>
        </authorList>
    </citation>
    <scope>NUCLEOTIDE SEQUENCE</scope>
    <source>
        <strain evidence="2">ATCC 38472_TT</strain>
    </source>
</reference>
<organism evidence="2 3">
    <name type="scientific">Pythium oligandrum</name>
    <name type="common">Mycoparasitic fungus</name>
    <dbReference type="NCBI Taxonomy" id="41045"/>
    <lineage>
        <taxon>Eukaryota</taxon>
        <taxon>Sar</taxon>
        <taxon>Stramenopiles</taxon>
        <taxon>Oomycota</taxon>
        <taxon>Peronosporomycetes</taxon>
        <taxon>Pythiales</taxon>
        <taxon>Pythiaceae</taxon>
        <taxon>Pythium</taxon>
    </lineage>
</organism>
<proteinExistence type="predicted"/>
<protein>
    <submittedName>
        <fullName evidence="2">Uncharacterized protein</fullName>
    </submittedName>
</protein>
<feature type="region of interest" description="Disordered" evidence="1">
    <location>
        <begin position="20"/>
        <end position="49"/>
    </location>
</feature>
<dbReference type="EMBL" id="SPLM01000072">
    <property type="protein sequence ID" value="TMW63571.1"/>
    <property type="molecule type" value="Genomic_DNA"/>
</dbReference>
<dbReference type="OrthoDB" id="118782at2759"/>
<keyword evidence="3" id="KW-1185">Reference proteome</keyword>
<gene>
    <name evidence="2" type="ORF">Poli38472_002512</name>
</gene>
<dbReference type="AlphaFoldDB" id="A0A8K1FI93"/>
<evidence type="ECO:0000313" key="2">
    <source>
        <dbReference type="EMBL" id="TMW63571.1"/>
    </source>
</evidence>
<accession>A0A8K1FI93</accession>
<evidence type="ECO:0000313" key="3">
    <source>
        <dbReference type="Proteomes" id="UP000794436"/>
    </source>
</evidence>
<dbReference type="Proteomes" id="UP000794436">
    <property type="component" value="Unassembled WGS sequence"/>
</dbReference>
<comment type="caution">
    <text evidence="2">The sequence shown here is derived from an EMBL/GenBank/DDBJ whole genome shotgun (WGS) entry which is preliminary data.</text>
</comment>
<name>A0A8K1FI93_PYTOL</name>
<evidence type="ECO:0000256" key="1">
    <source>
        <dbReference type="SAM" id="MobiDB-lite"/>
    </source>
</evidence>
<sequence>MNANVVEFSQWMDDLRLHKQQRPTQIADSPLSATSSWADTDSDSDSDSEIDAGSYMYMAGKKSRMMTTRKAALKHTAPIMIPEKTQRHQPRSSMFYEEYESMLQRRQQRRIEQLTPECESEVDEDDPLFYGNLAFIRSQNTQSSLMASRRSLILSQTTQDASAEDNEQIFDMEL</sequence>
<feature type="compositionally biased region" description="Acidic residues" evidence="1">
    <location>
        <begin position="40"/>
        <end position="49"/>
    </location>
</feature>